<dbReference type="Proteomes" id="UP000033876">
    <property type="component" value="Unassembled WGS sequence"/>
</dbReference>
<comment type="caution">
    <text evidence="1">The sequence shown here is derived from an EMBL/GenBank/DDBJ whole genome shotgun (WGS) entry which is preliminary data.</text>
</comment>
<proteinExistence type="predicted"/>
<dbReference type="EMBL" id="LBTF01000055">
    <property type="protein sequence ID" value="KKQ34257.1"/>
    <property type="molecule type" value="Genomic_DNA"/>
</dbReference>
<dbReference type="AlphaFoldDB" id="A0A0G0GW29"/>
<name>A0A0G0GW29_9BACT</name>
<evidence type="ECO:0000313" key="1">
    <source>
        <dbReference type="EMBL" id="KKQ34257.1"/>
    </source>
</evidence>
<protein>
    <submittedName>
        <fullName evidence="1">Uncharacterized protein</fullName>
    </submittedName>
</protein>
<evidence type="ECO:0000313" key="2">
    <source>
        <dbReference type="Proteomes" id="UP000033876"/>
    </source>
</evidence>
<organism evidence="1 2">
    <name type="scientific">Candidatus Nomurabacteria bacterium GW2011_GWB1_37_5</name>
    <dbReference type="NCBI Taxonomy" id="1618742"/>
    <lineage>
        <taxon>Bacteria</taxon>
        <taxon>Candidatus Nomuraibacteriota</taxon>
    </lineage>
</organism>
<gene>
    <name evidence="1" type="ORF">US50_C0055G0001</name>
</gene>
<sequence length="55" mass="6173">VVDLTGIVLIIKRLEQSPTPDDYTRSGGNFQSMKERVTVQSSDTHVIVRACRELL</sequence>
<feature type="non-terminal residue" evidence="1">
    <location>
        <position position="1"/>
    </location>
</feature>
<accession>A0A0G0GW29</accession>
<reference evidence="1 2" key="1">
    <citation type="journal article" date="2015" name="Nature">
        <title>rRNA introns, odd ribosomes, and small enigmatic genomes across a large radiation of phyla.</title>
        <authorList>
            <person name="Brown C.T."/>
            <person name="Hug L.A."/>
            <person name="Thomas B.C."/>
            <person name="Sharon I."/>
            <person name="Castelle C.J."/>
            <person name="Singh A."/>
            <person name="Wilkins M.J."/>
            <person name="Williams K.H."/>
            <person name="Banfield J.F."/>
        </authorList>
    </citation>
    <scope>NUCLEOTIDE SEQUENCE [LARGE SCALE GENOMIC DNA]</scope>
</reference>